<reference evidence="1 2" key="1">
    <citation type="submission" date="2014-04" db="EMBL/GenBank/DDBJ databases">
        <authorList>
            <consortium name="DOE Joint Genome Institute"/>
            <person name="Kuo A."/>
            <person name="Ruytinx J."/>
            <person name="Rineau F."/>
            <person name="Colpaert J."/>
            <person name="Kohler A."/>
            <person name="Nagy L.G."/>
            <person name="Floudas D."/>
            <person name="Copeland A."/>
            <person name="Barry K.W."/>
            <person name="Cichocki N."/>
            <person name="Veneault-Fourrey C."/>
            <person name="LaButti K."/>
            <person name="Lindquist E.A."/>
            <person name="Lipzen A."/>
            <person name="Lundell T."/>
            <person name="Morin E."/>
            <person name="Murat C."/>
            <person name="Sun H."/>
            <person name="Tunlid A."/>
            <person name="Henrissat B."/>
            <person name="Grigoriev I.V."/>
            <person name="Hibbett D.S."/>
            <person name="Martin F."/>
            <person name="Nordberg H.P."/>
            <person name="Cantor M.N."/>
            <person name="Hua S.X."/>
        </authorList>
    </citation>
    <scope>NUCLEOTIDE SEQUENCE [LARGE SCALE GENOMIC DNA]</scope>
    <source>
        <strain evidence="1 2">UH-Slu-Lm8-n1</strain>
    </source>
</reference>
<reference evidence="2" key="2">
    <citation type="submission" date="2015-01" db="EMBL/GenBank/DDBJ databases">
        <title>Evolutionary Origins and Diversification of the Mycorrhizal Mutualists.</title>
        <authorList>
            <consortium name="DOE Joint Genome Institute"/>
            <consortium name="Mycorrhizal Genomics Consortium"/>
            <person name="Kohler A."/>
            <person name="Kuo A."/>
            <person name="Nagy L.G."/>
            <person name="Floudas D."/>
            <person name="Copeland A."/>
            <person name="Barry K.W."/>
            <person name="Cichocki N."/>
            <person name="Veneault-Fourrey C."/>
            <person name="LaButti K."/>
            <person name="Lindquist E.A."/>
            <person name="Lipzen A."/>
            <person name="Lundell T."/>
            <person name="Morin E."/>
            <person name="Murat C."/>
            <person name="Riley R."/>
            <person name="Ohm R."/>
            <person name="Sun H."/>
            <person name="Tunlid A."/>
            <person name="Henrissat B."/>
            <person name="Grigoriev I.V."/>
            <person name="Hibbett D.S."/>
            <person name="Martin F."/>
        </authorList>
    </citation>
    <scope>NUCLEOTIDE SEQUENCE [LARGE SCALE GENOMIC DNA]</scope>
    <source>
        <strain evidence="2">UH-Slu-Lm8-n1</strain>
    </source>
</reference>
<protein>
    <submittedName>
        <fullName evidence="1">Uncharacterized protein</fullName>
    </submittedName>
</protein>
<evidence type="ECO:0000313" key="2">
    <source>
        <dbReference type="Proteomes" id="UP000054485"/>
    </source>
</evidence>
<dbReference type="OrthoDB" id="9984024at2759"/>
<gene>
    <name evidence="1" type="ORF">CY34DRAFT_9858</name>
</gene>
<sequence length="94" mass="10674">MSYVLDTINAQDRTRSHERLCVRYWRSSSWTLFMLNVVAVSTKALAWEGNDGIQRRLHDQDNNGVGSKGVFLSHRHSVMRAVLSTVFILGLPEA</sequence>
<proteinExistence type="predicted"/>
<name>A0A0D0BT03_9AGAM</name>
<accession>A0A0D0BT03</accession>
<dbReference type="Proteomes" id="UP000054485">
    <property type="component" value="Unassembled WGS sequence"/>
</dbReference>
<dbReference type="InParanoid" id="A0A0D0BT03"/>
<dbReference type="HOGENOM" id="CLU_2387648_0_0_1"/>
<keyword evidence="2" id="KW-1185">Reference proteome</keyword>
<organism evidence="1 2">
    <name type="scientific">Suillus luteus UH-Slu-Lm8-n1</name>
    <dbReference type="NCBI Taxonomy" id="930992"/>
    <lineage>
        <taxon>Eukaryota</taxon>
        <taxon>Fungi</taxon>
        <taxon>Dikarya</taxon>
        <taxon>Basidiomycota</taxon>
        <taxon>Agaricomycotina</taxon>
        <taxon>Agaricomycetes</taxon>
        <taxon>Agaricomycetidae</taxon>
        <taxon>Boletales</taxon>
        <taxon>Suillineae</taxon>
        <taxon>Suillaceae</taxon>
        <taxon>Suillus</taxon>
    </lineage>
</organism>
<evidence type="ECO:0000313" key="1">
    <source>
        <dbReference type="EMBL" id="KIK46163.1"/>
    </source>
</evidence>
<dbReference type="AlphaFoldDB" id="A0A0D0BT03"/>
<dbReference type="EMBL" id="KN835162">
    <property type="protein sequence ID" value="KIK46163.1"/>
    <property type="molecule type" value="Genomic_DNA"/>
</dbReference>